<reference evidence="2 3" key="1">
    <citation type="submission" date="2018-10" db="EMBL/GenBank/DDBJ databases">
        <title>Kocuria tytonicola, new bacteria from the preen glands of American barn owls (Tyto furcata).</title>
        <authorList>
            <person name="Braun M.S."/>
            <person name="Wang E."/>
            <person name="Zimmermann S."/>
            <person name="Boutin S."/>
            <person name="Wagner H."/>
            <person name="Wink M."/>
        </authorList>
    </citation>
    <scope>NUCLEOTIDE SEQUENCE [LARGE SCALE GENOMIC DNA]</scope>
    <source>
        <strain evidence="2 3">473</strain>
    </source>
</reference>
<dbReference type="InterPro" id="IPR048394">
    <property type="entry name" value="FakA-like_M"/>
</dbReference>
<dbReference type="InterPro" id="IPR004007">
    <property type="entry name" value="DhaL_dom"/>
</dbReference>
<dbReference type="RefSeq" id="WP_121864467.1">
    <property type="nucleotide sequence ID" value="NZ_RDEX01000001.1"/>
</dbReference>
<dbReference type="GO" id="GO:0006071">
    <property type="term" value="P:glycerol metabolic process"/>
    <property type="evidence" value="ECO:0007669"/>
    <property type="project" value="InterPro"/>
</dbReference>
<proteinExistence type="predicted"/>
<name>A0A3L9LCG4_9MICC</name>
<accession>A0A3L9LCG4</accession>
<dbReference type="Proteomes" id="UP000277871">
    <property type="component" value="Unassembled WGS sequence"/>
</dbReference>
<protein>
    <submittedName>
        <fullName evidence="2">DAK2 domain-containing protein</fullName>
    </submittedName>
</protein>
<evidence type="ECO:0000313" key="2">
    <source>
        <dbReference type="EMBL" id="RLY94717.1"/>
    </source>
</evidence>
<dbReference type="PROSITE" id="PS51480">
    <property type="entry name" value="DHAL"/>
    <property type="match status" value="1"/>
</dbReference>
<dbReference type="GO" id="GO:0004371">
    <property type="term" value="F:glycerone kinase activity"/>
    <property type="evidence" value="ECO:0007669"/>
    <property type="project" value="InterPro"/>
</dbReference>
<comment type="caution">
    <text evidence="2">The sequence shown here is derived from an EMBL/GenBank/DDBJ whole genome shotgun (WGS) entry which is preliminary data.</text>
</comment>
<organism evidence="2 3">
    <name type="scientific">Kocuria tytonicola</name>
    <dbReference type="NCBI Taxonomy" id="2055946"/>
    <lineage>
        <taxon>Bacteria</taxon>
        <taxon>Bacillati</taxon>
        <taxon>Actinomycetota</taxon>
        <taxon>Actinomycetes</taxon>
        <taxon>Micrococcales</taxon>
        <taxon>Micrococcaceae</taxon>
        <taxon>Kocuria</taxon>
    </lineage>
</organism>
<dbReference type="Pfam" id="PF21645">
    <property type="entry name" value="FakA-like_M"/>
    <property type="match status" value="1"/>
</dbReference>
<dbReference type="AlphaFoldDB" id="A0A3L9LCG4"/>
<dbReference type="InterPro" id="IPR050270">
    <property type="entry name" value="DegV_domain_contain"/>
</dbReference>
<dbReference type="Gene3D" id="1.25.40.340">
    <property type="match status" value="1"/>
</dbReference>
<dbReference type="Pfam" id="PF02734">
    <property type="entry name" value="Dak2"/>
    <property type="match status" value="1"/>
</dbReference>
<sequence>MSHKPGSSTTEVRAWLHAAHRGLCEHADVLDNLNVFPVADADTGANLSVTVGYAAEAADLIEGKDVGELLTYAGQAALEQARGNSGVLAAVALTAMGGAVQGSVRLTAAQLKDAFTAAQVRCSSALTDPVPGTLISVLQAAGETPVPETAAEGSNQQLVDWLDLVLAACTRAVIDTVGQLPVLAERGTVDSGALGMLVLLTALRAELGGSENFVDPVPDVIRHHTHPVGQSADELQEGYEVMGTMDLSALDAAELRHELDDAGSSVIVSAVGEHEEGYTWRVHVHVTDPGTALDLMRARGKARNVTVTTLAAEPR</sequence>
<evidence type="ECO:0000259" key="1">
    <source>
        <dbReference type="PROSITE" id="PS51480"/>
    </source>
</evidence>
<gene>
    <name evidence="2" type="ORF">EAE32_06120</name>
</gene>
<feature type="domain" description="DhaL" evidence="1">
    <location>
        <begin position="10"/>
        <end position="205"/>
    </location>
</feature>
<dbReference type="PANTHER" id="PTHR33434:SF2">
    <property type="entry name" value="FATTY ACID-BINDING PROTEIN TM_1468"/>
    <property type="match status" value="1"/>
</dbReference>
<dbReference type="InterPro" id="IPR036117">
    <property type="entry name" value="DhaL_dom_sf"/>
</dbReference>
<keyword evidence="3" id="KW-1185">Reference proteome</keyword>
<evidence type="ECO:0000313" key="3">
    <source>
        <dbReference type="Proteomes" id="UP000277871"/>
    </source>
</evidence>
<dbReference type="EMBL" id="RDEX01000001">
    <property type="protein sequence ID" value="RLY94717.1"/>
    <property type="molecule type" value="Genomic_DNA"/>
</dbReference>
<dbReference type="PANTHER" id="PTHR33434">
    <property type="entry name" value="DEGV DOMAIN-CONTAINING PROTEIN DR_1986-RELATED"/>
    <property type="match status" value="1"/>
</dbReference>
<dbReference type="SUPFAM" id="SSF101473">
    <property type="entry name" value="DhaL-like"/>
    <property type="match status" value="1"/>
</dbReference>
<dbReference type="SMART" id="SM01120">
    <property type="entry name" value="Dak2"/>
    <property type="match status" value="1"/>
</dbReference>